<keyword evidence="4" id="KW-1185">Reference proteome</keyword>
<organism evidence="3 4">
    <name type="scientific">Plakobranchus ocellatus</name>
    <dbReference type="NCBI Taxonomy" id="259542"/>
    <lineage>
        <taxon>Eukaryota</taxon>
        <taxon>Metazoa</taxon>
        <taxon>Spiralia</taxon>
        <taxon>Lophotrochozoa</taxon>
        <taxon>Mollusca</taxon>
        <taxon>Gastropoda</taxon>
        <taxon>Heterobranchia</taxon>
        <taxon>Euthyneura</taxon>
        <taxon>Panpulmonata</taxon>
        <taxon>Sacoglossa</taxon>
        <taxon>Placobranchoidea</taxon>
        <taxon>Plakobranchidae</taxon>
        <taxon>Plakobranchus</taxon>
    </lineage>
</organism>
<dbReference type="InterPro" id="IPR050626">
    <property type="entry name" value="Peptidase_M16"/>
</dbReference>
<protein>
    <submittedName>
        <fullName evidence="3">Insulin degrading enzyme</fullName>
    </submittedName>
</protein>
<dbReference type="PANTHER" id="PTHR43690">
    <property type="entry name" value="NARDILYSIN"/>
    <property type="match status" value="1"/>
</dbReference>
<dbReference type="GO" id="GO:0051603">
    <property type="term" value="P:proteolysis involved in protein catabolic process"/>
    <property type="evidence" value="ECO:0007669"/>
    <property type="project" value="TreeGrafter"/>
</dbReference>
<dbReference type="SUPFAM" id="SSF63411">
    <property type="entry name" value="LuxS/MPP-like metallohydrolase"/>
    <property type="match status" value="1"/>
</dbReference>
<name>A0AAV3ZKA5_9GAST</name>
<dbReference type="GO" id="GO:0004222">
    <property type="term" value="F:metalloendopeptidase activity"/>
    <property type="evidence" value="ECO:0007669"/>
    <property type="project" value="TreeGrafter"/>
</dbReference>
<dbReference type="Gene3D" id="3.30.830.10">
    <property type="entry name" value="Metalloenzyme, LuxS/M16 peptidase-like"/>
    <property type="match status" value="1"/>
</dbReference>
<accession>A0AAV3ZKA5</accession>
<dbReference type="GO" id="GO:0005829">
    <property type="term" value="C:cytosol"/>
    <property type="evidence" value="ECO:0007669"/>
    <property type="project" value="TreeGrafter"/>
</dbReference>
<dbReference type="GO" id="GO:0005739">
    <property type="term" value="C:mitochondrion"/>
    <property type="evidence" value="ECO:0007669"/>
    <property type="project" value="TreeGrafter"/>
</dbReference>
<keyword evidence="2" id="KW-0472">Membrane</keyword>
<dbReference type="InterPro" id="IPR011249">
    <property type="entry name" value="Metalloenz_LuxS/M16"/>
</dbReference>
<keyword evidence="2" id="KW-0812">Transmembrane</keyword>
<evidence type="ECO:0000313" key="3">
    <source>
        <dbReference type="EMBL" id="GFN96375.1"/>
    </source>
</evidence>
<comment type="caution">
    <text evidence="3">The sequence shown here is derived from an EMBL/GenBank/DDBJ whole genome shotgun (WGS) entry which is preliminary data.</text>
</comment>
<dbReference type="GO" id="GO:0043171">
    <property type="term" value="P:peptide catabolic process"/>
    <property type="evidence" value="ECO:0007669"/>
    <property type="project" value="TreeGrafter"/>
</dbReference>
<evidence type="ECO:0000313" key="4">
    <source>
        <dbReference type="Proteomes" id="UP000735302"/>
    </source>
</evidence>
<feature type="transmembrane region" description="Helical" evidence="2">
    <location>
        <begin position="100"/>
        <end position="124"/>
    </location>
</feature>
<sequence>MLTSEVLWTKDELLQALDDVSLNNLQAFIKDLLSKMFIEGLIYGNISRKQALEIIDMVENILRDKCGTKPLLPSQHRKLREVQLPDEGEQSVHPDEEDDALIAGLLVVVIDVVVVIVVAVAAVVTADMKKADVIIADTVIT</sequence>
<dbReference type="PANTHER" id="PTHR43690:SF18">
    <property type="entry name" value="INSULIN-DEGRADING ENZYME-RELATED"/>
    <property type="match status" value="1"/>
</dbReference>
<reference evidence="3 4" key="1">
    <citation type="journal article" date="2021" name="Elife">
        <title>Chloroplast acquisition without the gene transfer in kleptoplastic sea slugs, Plakobranchus ocellatus.</title>
        <authorList>
            <person name="Maeda T."/>
            <person name="Takahashi S."/>
            <person name="Yoshida T."/>
            <person name="Shimamura S."/>
            <person name="Takaki Y."/>
            <person name="Nagai Y."/>
            <person name="Toyoda A."/>
            <person name="Suzuki Y."/>
            <person name="Arimoto A."/>
            <person name="Ishii H."/>
            <person name="Satoh N."/>
            <person name="Nishiyama T."/>
            <person name="Hasebe M."/>
            <person name="Maruyama T."/>
            <person name="Minagawa J."/>
            <person name="Obokata J."/>
            <person name="Shigenobu S."/>
        </authorList>
    </citation>
    <scope>NUCLEOTIDE SEQUENCE [LARGE SCALE GENOMIC DNA]</scope>
</reference>
<dbReference type="EMBL" id="BLXT01002668">
    <property type="protein sequence ID" value="GFN96375.1"/>
    <property type="molecule type" value="Genomic_DNA"/>
</dbReference>
<dbReference type="AlphaFoldDB" id="A0AAV3ZKA5"/>
<keyword evidence="1" id="KW-0479">Metal-binding</keyword>
<dbReference type="GO" id="GO:0046872">
    <property type="term" value="F:metal ion binding"/>
    <property type="evidence" value="ECO:0007669"/>
    <property type="project" value="UniProtKB-KW"/>
</dbReference>
<gene>
    <name evidence="3" type="ORF">PoB_002288100</name>
</gene>
<keyword evidence="2" id="KW-1133">Transmembrane helix</keyword>
<proteinExistence type="predicted"/>
<evidence type="ECO:0000256" key="1">
    <source>
        <dbReference type="ARBA" id="ARBA00022723"/>
    </source>
</evidence>
<evidence type="ECO:0000256" key="2">
    <source>
        <dbReference type="SAM" id="Phobius"/>
    </source>
</evidence>
<dbReference type="Proteomes" id="UP000735302">
    <property type="component" value="Unassembled WGS sequence"/>
</dbReference>